<dbReference type="InterPro" id="IPR049730">
    <property type="entry name" value="SNF2/RAD54-like_C"/>
</dbReference>
<dbReference type="Gene3D" id="3.40.50.10810">
    <property type="entry name" value="Tandem AAA-ATPase domain"/>
    <property type="match status" value="1"/>
</dbReference>
<dbReference type="Pfam" id="PF00271">
    <property type="entry name" value="Helicase_C"/>
    <property type="match status" value="1"/>
</dbReference>
<dbReference type="PANTHER" id="PTHR45766">
    <property type="entry name" value="DNA ANNEALING HELICASE AND ENDONUCLEASE ZRANB3 FAMILY MEMBER"/>
    <property type="match status" value="1"/>
</dbReference>
<evidence type="ECO:0000313" key="3">
    <source>
        <dbReference type="EMBL" id="PDO10502.1"/>
    </source>
</evidence>
<organism evidence="3 4">
    <name type="scientific">Candidatus Reconcilbacillus cellulovorans</name>
    <dbReference type="NCBI Taxonomy" id="1906605"/>
    <lineage>
        <taxon>Bacteria</taxon>
        <taxon>Bacillati</taxon>
        <taxon>Bacillota</taxon>
        <taxon>Bacilli</taxon>
        <taxon>Bacillales</taxon>
        <taxon>Paenibacillaceae</taxon>
        <taxon>Candidatus Reconcilbacillus</taxon>
    </lineage>
</organism>
<dbReference type="InterPro" id="IPR014001">
    <property type="entry name" value="Helicase_ATP-bd"/>
</dbReference>
<dbReference type="PROSITE" id="PS51194">
    <property type="entry name" value="HELICASE_CTER"/>
    <property type="match status" value="1"/>
</dbReference>
<dbReference type="CDD" id="cd18793">
    <property type="entry name" value="SF2_C_SNF"/>
    <property type="match status" value="1"/>
</dbReference>
<keyword evidence="3" id="KW-0067">ATP-binding</keyword>
<comment type="caution">
    <text evidence="3">The sequence shown here is derived from an EMBL/GenBank/DDBJ whole genome shotgun (WGS) entry which is preliminary data.</text>
</comment>
<gene>
    <name evidence="3" type="ORF">BLM47_07195</name>
</gene>
<reference evidence="3 4" key="1">
    <citation type="submission" date="2016-12" db="EMBL/GenBank/DDBJ databases">
        <title>Candidatus Reconcilibacillus cellulovorans genome.</title>
        <authorList>
            <person name="Kolinko S."/>
            <person name="Wu Y.-W."/>
            <person name="Tachea F."/>
            <person name="Denzel E."/>
            <person name="Hiras J."/>
            <person name="Baecker N."/>
            <person name="Chan L.J."/>
            <person name="Eichorst S.A."/>
            <person name="Frey D."/>
            <person name="Adams P.D."/>
            <person name="Pray T."/>
            <person name="Tanjore D."/>
            <person name="Petzold C.J."/>
            <person name="Gladden J.M."/>
            <person name="Simmons B.A."/>
            <person name="Singer S.W."/>
        </authorList>
    </citation>
    <scope>NUCLEOTIDE SEQUENCE [LARGE SCALE GENOMIC DNA]</scope>
    <source>
        <strain evidence="3">JTherm</strain>
    </source>
</reference>
<protein>
    <submittedName>
        <fullName evidence="3">Helicase</fullName>
    </submittedName>
</protein>
<dbReference type="CDD" id="cd09179">
    <property type="entry name" value="PLDc_N_DEXD_a"/>
    <property type="match status" value="1"/>
</dbReference>
<dbReference type="GO" id="GO:0004386">
    <property type="term" value="F:helicase activity"/>
    <property type="evidence" value="ECO:0007669"/>
    <property type="project" value="UniProtKB-KW"/>
</dbReference>
<dbReference type="InterPro" id="IPR027417">
    <property type="entry name" value="P-loop_NTPase"/>
</dbReference>
<evidence type="ECO:0000313" key="4">
    <source>
        <dbReference type="Proteomes" id="UP000243688"/>
    </source>
</evidence>
<dbReference type="Gene3D" id="3.40.50.300">
    <property type="entry name" value="P-loop containing nucleotide triphosphate hydrolases"/>
    <property type="match status" value="1"/>
</dbReference>
<dbReference type="Pfam" id="PF00176">
    <property type="entry name" value="SNF2-rel_dom"/>
    <property type="match status" value="1"/>
</dbReference>
<dbReference type="InterPro" id="IPR038718">
    <property type="entry name" value="SNF2-like_sf"/>
</dbReference>
<evidence type="ECO:0000259" key="2">
    <source>
        <dbReference type="PROSITE" id="PS51194"/>
    </source>
</evidence>
<dbReference type="GO" id="GO:0016787">
    <property type="term" value="F:hydrolase activity"/>
    <property type="evidence" value="ECO:0007669"/>
    <property type="project" value="UniProtKB-KW"/>
</dbReference>
<dbReference type="PANTHER" id="PTHR45766:SF6">
    <property type="entry name" value="SWI_SNF-RELATED MATRIX-ASSOCIATED ACTIN-DEPENDENT REGULATOR OF CHROMATIN SUBFAMILY A-LIKE PROTEIN 1"/>
    <property type="match status" value="1"/>
</dbReference>
<keyword evidence="3" id="KW-0547">Nucleotide-binding</keyword>
<dbReference type="GO" id="GO:0005524">
    <property type="term" value="F:ATP binding"/>
    <property type="evidence" value="ECO:0007669"/>
    <property type="project" value="InterPro"/>
</dbReference>
<keyword evidence="3" id="KW-0347">Helicase</keyword>
<keyword evidence="1" id="KW-0378">Hydrolase</keyword>
<dbReference type="SMART" id="SM00490">
    <property type="entry name" value="HELICc"/>
    <property type="match status" value="1"/>
</dbReference>
<dbReference type="SMART" id="SM00487">
    <property type="entry name" value="DEXDc"/>
    <property type="match status" value="1"/>
</dbReference>
<evidence type="ECO:0000256" key="1">
    <source>
        <dbReference type="ARBA" id="ARBA00022801"/>
    </source>
</evidence>
<sequence length="1293" mass="148934">MDGAQGLRSYPWRLSYRTSSMSSDGRPADILHDFYLPALRLSVRYDRVAGYFSSSSLAAASQGFSAFVGRQGRMRLITGADLDPEDVRAILAGDAQRLASCLNRVLEQPESWPENVRNGVTLLAWMVARGYLEVRVAFRLHRITGEPLPLDSVEDGYVHEKWLVMADEFGNRLYGSGSLNESRTALTLNAENIDIHCDWWSETDRRRVEDAVRNFEALWTGQVPHMLVLPLPEAVRLRLIRLAEHLEQLTEIDGTVVPLPIEVTPSALELLRFAVIRDGPKLPGGRFVGIETAPVEPWPHQRVVARRLVKTWPYSYLLCDEVGLGKTIEAGLAFRSLYLSGMAKRILIAAPAGLTQQWLRQMGSKMLMSFGCVNTSPRLMHEYVFPKEERRPAEAMFTPDLTIVSTGLMTERRRSEFEQAEPFDIVLVDEAHTARRRNPSAGIHAHAEYVQLYTLLQEVLRGKTRSLWLATATPMQLDPVEVCDLLALTHRVGAFQFDPTLVMEYYNLIRKIINNEEMSENDWMLLHRVVTGIKTQDPVLWDFVTKYVVTPAIRAPLRQWLDYKRIPRGRDRQLMSRFFFSVSPLSRVMMRHTRKLLEIYREKGQLSQNLAERCVLQMPDIRMTPAEERIYQLLDEYCRGWSEQLRHNNKFHRSSVLFWLSFLRLRFSSSLYAFQQTIRNRLHKVEATLQQQSSSKRTEYTSNDANPEDIVYNTEEEQDAAAVEMVLQGRTLEDLQWERRALARILDAIGDSLDDSGKMLELLARLNERRIGSTGRIRQTVIFTRFYDTLVDIVSRLQRVDPTMRIGTYSGKGARWFDPEQNQMKDVDREEVKERFLRGDIDVLVCTDAAAEGLNLQTADLLINFDLGWNPMKIEQRIGRIDRIGQKHSRILVLNLCYRNSAEQIVYGRLLERLEKARLIVGTQQLSLLPVLPEEFLQLEEGQLSQEELERRVTERLKKQQEHLHMMEISASDLFDIYKRLSENEHERAPVDSTAIWEAFSESEYLLNHLGCQIRHLGDRPVIELKGIPGVPDGVVLTVSPALYEEGLGERRVHFATYGDPYFDAVLNYMKKFGLPSCIRRISVTIGDQNRLEMVAYVVACLDDQNRSDLRMICKWDDLRNMRLDEGRSISEEELVPFYQRLVGIARDEFDPILAAERLEKANVRAAYLQQWMIALIAEELLEEKWKDKSESFGAVLRKLEGLEEKDRLLVTGLPGDLLRVYSNDLVFEADLPFIGEKVSLTIPAYMIKSTIGFIRQIGDMVKNKEGRENVSYHRLHAAIKRRIEDVKRRMSM</sequence>
<proteinExistence type="predicted"/>
<feature type="domain" description="Helicase C-terminal" evidence="2">
    <location>
        <begin position="758"/>
        <end position="929"/>
    </location>
</feature>
<dbReference type="EMBL" id="MOXJ01000014">
    <property type="protein sequence ID" value="PDO10502.1"/>
    <property type="molecule type" value="Genomic_DNA"/>
</dbReference>
<dbReference type="InterPro" id="IPR000330">
    <property type="entry name" value="SNF2_N"/>
</dbReference>
<dbReference type="SUPFAM" id="SSF52540">
    <property type="entry name" value="P-loop containing nucleoside triphosphate hydrolases"/>
    <property type="match status" value="2"/>
</dbReference>
<dbReference type="Proteomes" id="UP000243688">
    <property type="component" value="Unassembled WGS sequence"/>
</dbReference>
<name>A0A2A6E0Q1_9BACL</name>
<accession>A0A2A6E0Q1</accession>
<dbReference type="InterPro" id="IPR001650">
    <property type="entry name" value="Helicase_C-like"/>
</dbReference>